<comment type="caution">
    <text evidence="2">The sequence shown here is derived from an EMBL/GenBank/DDBJ whole genome shotgun (WGS) entry which is preliminary data.</text>
</comment>
<dbReference type="InterPro" id="IPR006448">
    <property type="entry name" value="Phage_term_ssu_P27"/>
</dbReference>
<proteinExistence type="predicted"/>
<keyword evidence="3" id="KW-1185">Reference proteome</keyword>
<dbReference type="Pfam" id="PF05119">
    <property type="entry name" value="Terminase_4"/>
    <property type="match status" value="1"/>
</dbReference>
<protein>
    <submittedName>
        <fullName evidence="2">Phage terminase, small subunit, P27 family</fullName>
    </submittedName>
</protein>
<reference evidence="2 3" key="1">
    <citation type="submission" date="2008-03" db="EMBL/GenBank/DDBJ databases">
        <title>Sequencing of the draft genome and assembly of Burkholderia graminis C4D1M.</title>
        <authorList>
            <consortium name="US DOE Joint Genome Institute (JGI-PGF)"/>
            <person name="Copeland A."/>
            <person name="Lucas S."/>
            <person name="Lapidus A."/>
            <person name="Glavina del Rio T."/>
            <person name="Dalin E."/>
            <person name="Tice H."/>
            <person name="Bruce D."/>
            <person name="Goodwin L."/>
            <person name="Pitluck S."/>
            <person name="Larimer F."/>
            <person name="Land M.L."/>
            <person name="Hauser L."/>
            <person name="Tiedje J."/>
            <person name="Richardson P."/>
        </authorList>
    </citation>
    <scope>NUCLEOTIDE SEQUENCE [LARGE SCALE GENOMIC DNA]</scope>
    <source>
        <strain evidence="3">ATCC 700544 / DSM 17151 / LMG 18924 / NCIMB 13744 / C4D1M</strain>
    </source>
</reference>
<accession>B1G986</accession>
<organism evidence="2 3">
    <name type="scientific">Paraburkholderia graminis (strain ATCC 700544 / DSM 17151 / LMG 18924 / NCIMB 13744 / C4D1M)</name>
    <dbReference type="NCBI Taxonomy" id="396598"/>
    <lineage>
        <taxon>Bacteria</taxon>
        <taxon>Pseudomonadati</taxon>
        <taxon>Pseudomonadota</taxon>
        <taxon>Betaproteobacteria</taxon>
        <taxon>Burkholderiales</taxon>
        <taxon>Burkholderiaceae</taxon>
        <taxon>Paraburkholderia</taxon>
    </lineage>
</organism>
<evidence type="ECO:0000313" key="3">
    <source>
        <dbReference type="Proteomes" id="UP000005045"/>
    </source>
</evidence>
<sequence>MARELFDLGLLTRVDRAALAAYCMAYERWVQAEQALARMAARDMLTGGLMIKTTNGNAIQNPLVGTANKAMLIMVRFAAEFGMTPAARASIEAGVPGEGDGKQGDVRQKYGF</sequence>
<evidence type="ECO:0000313" key="2">
    <source>
        <dbReference type="EMBL" id="EDT07353.1"/>
    </source>
</evidence>
<dbReference type="EMBL" id="ABLD01000029">
    <property type="protein sequence ID" value="EDT07353.1"/>
    <property type="molecule type" value="Genomic_DNA"/>
</dbReference>
<dbReference type="AlphaFoldDB" id="B1G986"/>
<dbReference type="Proteomes" id="UP000005045">
    <property type="component" value="Unassembled WGS sequence"/>
</dbReference>
<dbReference type="NCBIfam" id="TIGR01558">
    <property type="entry name" value="sm_term_P27"/>
    <property type="match status" value="1"/>
</dbReference>
<dbReference type="RefSeq" id="WP_006052496.1">
    <property type="nucleotide sequence ID" value="NZ_ABLD01000029.1"/>
</dbReference>
<name>B1G986_PARG4</name>
<feature type="region of interest" description="Disordered" evidence="1">
    <location>
        <begin position="92"/>
        <end position="112"/>
    </location>
</feature>
<evidence type="ECO:0000256" key="1">
    <source>
        <dbReference type="SAM" id="MobiDB-lite"/>
    </source>
</evidence>
<feature type="compositionally biased region" description="Basic and acidic residues" evidence="1">
    <location>
        <begin position="99"/>
        <end position="112"/>
    </location>
</feature>
<gene>
    <name evidence="2" type="ORF">BgramDRAFT_5929</name>
</gene>